<comment type="caution">
    <text evidence="2">The sequence shown here is derived from an EMBL/GenBank/DDBJ whole genome shotgun (WGS) entry which is preliminary data.</text>
</comment>
<feature type="region of interest" description="Disordered" evidence="1">
    <location>
        <begin position="1"/>
        <end position="41"/>
    </location>
</feature>
<feature type="compositionally biased region" description="Polar residues" evidence="1">
    <location>
        <begin position="7"/>
        <end position="16"/>
    </location>
</feature>
<sequence length="41" mass="4731">GTRPVLISQTRTTLNVGKNKGRPPERSYRRDFSYPNRMIAP</sequence>
<dbReference type="Gramene" id="OMO63044">
    <property type="protein sequence ID" value="OMO63044"/>
    <property type="gene ID" value="CCACVL1_22514"/>
</dbReference>
<feature type="non-terminal residue" evidence="2">
    <location>
        <position position="1"/>
    </location>
</feature>
<reference evidence="2 3" key="1">
    <citation type="submission" date="2013-09" db="EMBL/GenBank/DDBJ databases">
        <title>Corchorus capsularis genome sequencing.</title>
        <authorList>
            <person name="Alam M."/>
            <person name="Haque M.S."/>
            <person name="Islam M.S."/>
            <person name="Emdad E.M."/>
            <person name="Islam M.M."/>
            <person name="Ahmed B."/>
            <person name="Halim A."/>
            <person name="Hossen Q.M.M."/>
            <person name="Hossain M.Z."/>
            <person name="Ahmed R."/>
            <person name="Khan M.M."/>
            <person name="Islam R."/>
            <person name="Rashid M.M."/>
            <person name="Khan S.A."/>
            <person name="Rahman M.S."/>
            <person name="Alam M."/>
        </authorList>
    </citation>
    <scope>NUCLEOTIDE SEQUENCE [LARGE SCALE GENOMIC DNA]</scope>
    <source>
        <strain evidence="3">cv. CVL-1</strain>
        <tissue evidence="2">Whole seedling</tissue>
    </source>
</reference>
<protein>
    <submittedName>
        <fullName evidence="2">Uncharacterized protein</fullName>
    </submittedName>
</protein>
<evidence type="ECO:0000256" key="1">
    <source>
        <dbReference type="SAM" id="MobiDB-lite"/>
    </source>
</evidence>
<dbReference type="OrthoDB" id="10444828at2759"/>
<organism evidence="2 3">
    <name type="scientific">Corchorus capsularis</name>
    <name type="common">Jute</name>
    <dbReference type="NCBI Taxonomy" id="210143"/>
    <lineage>
        <taxon>Eukaryota</taxon>
        <taxon>Viridiplantae</taxon>
        <taxon>Streptophyta</taxon>
        <taxon>Embryophyta</taxon>
        <taxon>Tracheophyta</taxon>
        <taxon>Spermatophyta</taxon>
        <taxon>Magnoliopsida</taxon>
        <taxon>eudicotyledons</taxon>
        <taxon>Gunneridae</taxon>
        <taxon>Pentapetalae</taxon>
        <taxon>rosids</taxon>
        <taxon>malvids</taxon>
        <taxon>Malvales</taxon>
        <taxon>Malvaceae</taxon>
        <taxon>Grewioideae</taxon>
        <taxon>Apeibeae</taxon>
        <taxon>Corchorus</taxon>
    </lineage>
</organism>
<proteinExistence type="predicted"/>
<dbReference type="AlphaFoldDB" id="A0A1R3GY41"/>
<evidence type="ECO:0000313" key="3">
    <source>
        <dbReference type="Proteomes" id="UP000188268"/>
    </source>
</evidence>
<accession>A0A1R3GY41</accession>
<gene>
    <name evidence="2" type="ORF">CCACVL1_22514</name>
</gene>
<dbReference type="Proteomes" id="UP000188268">
    <property type="component" value="Unassembled WGS sequence"/>
</dbReference>
<name>A0A1R3GY41_COCAP</name>
<keyword evidence="3" id="KW-1185">Reference proteome</keyword>
<evidence type="ECO:0000313" key="2">
    <source>
        <dbReference type="EMBL" id="OMO63044.1"/>
    </source>
</evidence>
<feature type="compositionally biased region" description="Basic and acidic residues" evidence="1">
    <location>
        <begin position="22"/>
        <end position="32"/>
    </location>
</feature>
<dbReference type="EMBL" id="AWWV01013049">
    <property type="protein sequence ID" value="OMO63044.1"/>
    <property type="molecule type" value="Genomic_DNA"/>
</dbReference>